<keyword evidence="6 8" id="KW-0067">ATP-binding</keyword>
<feature type="binding site" evidence="8">
    <location>
        <begin position="566"/>
        <end position="568"/>
    </location>
    <ligand>
        <name>substrate</name>
    </ligand>
</feature>
<name>A0A2M7EBJ4_9BACT</name>
<dbReference type="Pfam" id="PF18072">
    <property type="entry name" value="FGAR-AT_linker"/>
    <property type="match status" value="1"/>
</dbReference>
<comment type="subcellular location">
    <subcellularLocation>
        <location evidence="8">Cytoplasm</location>
    </subcellularLocation>
</comment>
<evidence type="ECO:0000313" key="14">
    <source>
        <dbReference type="Proteomes" id="UP000230766"/>
    </source>
</evidence>
<feature type="binding site" evidence="8">
    <location>
        <position position="361"/>
    </location>
    <ligand>
        <name>substrate</name>
    </ligand>
</feature>
<evidence type="ECO:0000259" key="12">
    <source>
        <dbReference type="Pfam" id="PF22689"/>
    </source>
</evidence>
<keyword evidence="2 8" id="KW-0436">Ligase</keyword>
<dbReference type="AlphaFoldDB" id="A0A2M7EBJ4"/>
<comment type="similarity">
    <text evidence="8">Belongs to the FGAMS family.</text>
</comment>
<dbReference type="GO" id="GO:0000287">
    <property type="term" value="F:magnesium ion binding"/>
    <property type="evidence" value="ECO:0007669"/>
    <property type="project" value="UniProtKB-UniRule"/>
</dbReference>
<evidence type="ECO:0000259" key="11">
    <source>
        <dbReference type="Pfam" id="PF18072"/>
    </source>
</evidence>
<dbReference type="InterPro" id="IPR055181">
    <property type="entry name" value="FGAR-AT_PurM_N-like"/>
</dbReference>
<dbReference type="SUPFAM" id="SSF55326">
    <property type="entry name" value="PurM N-terminal domain-like"/>
    <property type="match status" value="2"/>
</dbReference>
<dbReference type="Gene3D" id="3.90.650.10">
    <property type="entry name" value="PurM-like C-terminal domain"/>
    <property type="match status" value="2"/>
</dbReference>
<dbReference type="InterPro" id="IPR041609">
    <property type="entry name" value="PurL_linker"/>
</dbReference>
<feature type="binding site" evidence="8">
    <location>
        <position position="338"/>
    </location>
    <ligand>
        <name>Mg(2+)</name>
        <dbReference type="ChEBI" id="CHEBI:18420"/>
        <label>1</label>
    </ligand>
</feature>
<dbReference type="HAMAP" id="MF_00420">
    <property type="entry name" value="PurL_2"/>
    <property type="match status" value="1"/>
</dbReference>
<dbReference type="SUPFAM" id="SSF56042">
    <property type="entry name" value="PurM C-terminal domain-like"/>
    <property type="match status" value="2"/>
</dbReference>
<dbReference type="GO" id="GO:0005737">
    <property type="term" value="C:cytoplasm"/>
    <property type="evidence" value="ECO:0007669"/>
    <property type="project" value="UniProtKB-SubCell"/>
</dbReference>
<keyword evidence="5 8" id="KW-0658">Purine biosynthesis</keyword>
<evidence type="ECO:0000259" key="9">
    <source>
        <dbReference type="Pfam" id="PF00586"/>
    </source>
</evidence>
<organism evidence="13 14">
    <name type="scientific">Candidatus Nealsonbacteria bacterium CG01_land_8_20_14_3_00_12</name>
    <dbReference type="NCBI Taxonomy" id="1974697"/>
    <lineage>
        <taxon>Bacteria</taxon>
        <taxon>Candidatus Nealsoniibacteriota</taxon>
    </lineage>
</organism>
<comment type="caution">
    <text evidence="13">The sequence shown here is derived from an EMBL/GenBank/DDBJ whole genome shotgun (WGS) entry which is preliminary data.</text>
</comment>
<dbReference type="InterPro" id="IPR016188">
    <property type="entry name" value="PurM-like_N"/>
</dbReference>
<dbReference type="EC" id="6.3.5.3" evidence="8"/>
<evidence type="ECO:0000256" key="7">
    <source>
        <dbReference type="ARBA" id="ARBA00022842"/>
    </source>
</evidence>
<dbReference type="Pfam" id="PF02700">
    <property type="entry name" value="PurS"/>
    <property type="match status" value="1"/>
</dbReference>
<dbReference type="GO" id="GO:0004642">
    <property type="term" value="F:phosphoribosylformylglycinamidine synthase activity"/>
    <property type="evidence" value="ECO:0007669"/>
    <property type="project" value="UniProtKB-UniRule"/>
</dbReference>
<dbReference type="EMBL" id="PETJ01000032">
    <property type="protein sequence ID" value="PIV65112.1"/>
    <property type="molecule type" value="Genomic_DNA"/>
</dbReference>
<keyword evidence="4 8" id="KW-0547">Nucleotide-binding</keyword>
<keyword evidence="3 8" id="KW-0479">Metal-binding</keyword>
<accession>A0A2M7EBJ4</accession>
<comment type="caution">
    <text evidence="8">Lacks conserved residue(s) required for the propagation of feature annotation.</text>
</comment>
<evidence type="ECO:0000256" key="8">
    <source>
        <dbReference type="HAMAP-Rule" id="MF_00420"/>
    </source>
</evidence>
<protein>
    <recommendedName>
        <fullName evidence="8">Phosphoribosylformylglycinamidine synthase subunit PurL</fullName>
        <shortName evidence="8">FGAM synthase</shortName>
        <ecNumber evidence="8">6.3.5.3</ecNumber>
    </recommendedName>
    <alternativeName>
        <fullName evidence="8">Formylglycinamide ribonucleotide amidotransferase subunit II</fullName>
        <shortName evidence="8">FGAR amidotransferase II</shortName>
        <shortName evidence="8">FGAR-AT II</shortName>
    </alternativeName>
    <alternativeName>
        <fullName evidence="8">Glutamine amidotransferase PurL</fullName>
    </alternativeName>
    <alternativeName>
        <fullName evidence="8">Phosphoribosylformylglycinamidine synthase subunit II</fullName>
    </alternativeName>
</protein>
<sequence>MAYRIEVGFKEKIRDALGEKIKKRIIEDLNIPVSDVKTIDVYTIDADLSKEQLIFLCQNLFSDPVIQEFSINKPLKRDFDPVVKFGQSSAYFVSPKAKQSKFYYGVDWVAEVGLKPGVTDNVGKTAEKAIEDILKRKLNGNVYTSKQYLISGILKKEAIEGIAKDLLANELIQRWFIFDSKSFSEKGRFLPIPKVEIPHQPTTSLIDPNVADEELLKISQERKLALNLQEMQTIKNYFARPEVITERQKIGLDQKATDAELEALAQTWSEHCKHKIFNAKIKYKDKDGEKEIDSLFNTYIKSSTKKLEKELDYVLSTLWDNSGVIKFNDDWLLAVKCETHNSPSNEEPYGGAITGIVGVYRDPMGTGKGGKLIYGTYGFCTGSPFYNGGLRPKLHPKRLLEGVRKGVEDGGNKHGVPTVYGITFFDDGYIGKPAIYVLAAGLIPAKVNGEPGFQKKADPGDEIVMCGGRVGIDGIHGATESSMEAGEWISASHVQIGDPFTQKKLHDFLIEARDLGLYKGITDNGAGGLSSSVGEMAKFSNGFELELEKVPLKYTGLDPWQILVSESQERMTMSVSPEKIDRFLEIAKKHDVEAQVVGKFTNSGKFYSTYQGKPVTYLDMDFAHEGVPQMRLEAEWVAPEERGFSEPKLEEIKNHNSFLEEILSRLNICSKEYIVRQFDHEVQGTNVIKHLVGQDSDVYSDAVVLKPVFDSNEGLAIAAGINPKYGQIDTYWMATLSIDEAIRRIIAVGGSLKQAAFNDNFCWPSPLLSENNPDAKYKLAQLVRANLALYDFTISFKTPCISGKDSMSMDGTIKKLDGSEVRISALPTIQFSAVGKIEDIRRCVTMDVKKPGDLIYILGITRDELGGSEYYEARGEIGLNVPKVNPKEAIKLYDALSEAVDRKLVASAHGIYKGGLAVALAQISFAGGRGLEIDLDKVPTDGLNNIDKILYSESASRFLVTISPENKDAFEKIMIESVLGEIGKVRGDNIFKIITNGKLIIEEGIPKLKEAWQKPFKNF</sequence>
<feature type="active site" description="Proton acceptor" evidence="8">
    <location>
        <position position="340"/>
    </location>
</feature>
<evidence type="ECO:0000313" key="13">
    <source>
        <dbReference type="EMBL" id="PIV65112.1"/>
    </source>
</evidence>
<dbReference type="Gene3D" id="3.30.1330.10">
    <property type="entry name" value="PurM-like, N-terminal domain"/>
    <property type="match status" value="2"/>
</dbReference>
<dbReference type="CDD" id="cd02204">
    <property type="entry name" value="PurL_repeat2"/>
    <property type="match status" value="1"/>
</dbReference>
<dbReference type="Gene3D" id="3.30.1280.10">
    <property type="entry name" value="Phosphoribosylformylglycinamidine synthase subunit PurS"/>
    <property type="match status" value="2"/>
</dbReference>
<gene>
    <name evidence="8" type="primary">purL</name>
    <name evidence="13" type="ORF">COS09_01290</name>
</gene>
<evidence type="ECO:0000256" key="5">
    <source>
        <dbReference type="ARBA" id="ARBA00022755"/>
    </source>
</evidence>
<dbReference type="InterPro" id="IPR036921">
    <property type="entry name" value="PurM-like_N_sf"/>
</dbReference>
<feature type="binding site" evidence="8">
    <location>
        <position position="759"/>
    </location>
    <ligand>
        <name>ATP</name>
        <dbReference type="ChEBI" id="CHEBI:30616"/>
    </ligand>
</feature>
<comment type="pathway">
    <text evidence="8">Purine metabolism; IMP biosynthesis via de novo pathway; 5-amino-1-(5-phospho-D-ribosyl)imidazole from N(2)-formyl-N(1)-(5-phospho-D-ribosyl)glycinamide: step 1/2.</text>
</comment>
<feature type="domain" description="FGAR-AT PurM N-terminal-like" evidence="12">
    <location>
        <begin position="670"/>
        <end position="826"/>
    </location>
</feature>
<proteinExistence type="inferred from homology"/>
<keyword evidence="1 8" id="KW-0963">Cytoplasm</keyword>
<feature type="active site" evidence="8">
    <location>
        <position position="271"/>
    </location>
</feature>
<dbReference type="CDD" id="cd02203">
    <property type="entry name" value="PurL_repeat1"/>
    <property type="match status" value="1"/>
</dbReference>
<dbReference type="Pfam" id="PF02769">
    <property type="entry name" value="AIRS_C"/>
    <property type="match status" value="2"/>
</dbReference>
<feature type="binding site" evidence="8">
    <location>
        <position position="336"/>
    </location>
    <ligand>
        <name>ATP</name>
        <dbReference type="ChEBI" id="CHEBI:30616"/>
    </ligand>
</feature>
<dbReference type="Pfam" id="PF00586">
    <property type="entry name" value="AIRS"/>
    <property type="match status" value="1"/>
</dbReference>
<dbReference type="InterPro" id="IPR003850">
    <property type="entry name" value="PurS"/>
</dbReference>
<feature type="domain" description="Phosphoribosylformylglycinamidine synthase linker" evidence="11">
    <location>
        <begin position="217"/>
        <end position="275"/>
    </location>
</feature>
<feature type="binding site" evidence="8">
    <location>
        <position position="523"/>
    </location>
    <ligand>
        <name>Mg(2+)</name>
        <dbReference type="ChEBI" id="CHEBI:18420"/>
        <label>2</label>
    </ligand>
</feature>
<dbReference type="InterPro" id="IPR036676">
    <property type="entry name" value="PurM-like_C_sf"/>
</dbReference>
<feature type="binding site" evidence="8">
    <location>
        <position position="495"/>
    </location>
    <ligand>
        <name>substrate</name>
    </ligand>
</feature>
<dbReference type="Pfam" id="PF22689">
    <property type="entry name" value="FGAR-AT_PurM_N-like"/>
    <property type="match status" value="1"/>
</dbReference>
<comment type="catalytic activity">
    <reaction evidence="8">
        <text>N(2)-formyl-N(1)-(5-phospho-beta-D-ribosyl)glycinamide + L-glutamine + ATP + H2O = 2-formamido-N(1)-(5-O-phospho-beta-D-ribosyl)acetamidine + L-glutamate + ADP + phosphate + H(+)</text>
        <dbReference type="Rhea" id="RHEA:17129"/>
        <dbReference type="ChEBI" id="CHEBI:15377"/>
        <dbReference type="ChEBI" id="CHEBI:15378"/>
        <dbReference type="ChEBI" id="CHEBI:29985"/>
        <dbReference type="ChEBI" id="CHEBI:30616"/>
        <dbReference type="ChEBI" id="CHEBI:43474"/>
        <dbReference type="ChEBI" id="CHEBI:58359"/>
        <dbReference type="ChEBI" id="CHEBI:147286"/>
        <dbReference type="ChEBI" id="CHEBI:147287"/>
        <dbReference type="ChEBI" id="CHEBI:456216"/>
        <dbReference type="EC" id="6.3.5.3"/>
    </reaction>
</comment>
<evidence type="ECO:0000256" key="3">
    <source>
        <dbReference type="ARBA" id="ARBA00022723"/>
    </source>
</evidence>
<evidence type="ECO:0000256" key="1">
    <source>
        <dbReference type="ARBA" id="ARBA00022490"/>
    </source>
</evidence>
<dbReference type="InterPro" id="IPR036604">
    <property type="entry name" value="PurS-like_sf"/>
</dbReference>
<dbReference type="Proteomes" id="UP000230766">
    <property type="component" value="Unassembled WGS sequence"/>
</dbReference>
<dbReference type="PANTHER" id="PTHR43555">
    <property type="entry name" value="PHOSPHORIBOSYLFORMYLGLYCINAMIDINE SYNTHASE SUBUNIT PURL"/>
    <property type="match status" value="1"/>
</dbReference>
<dbReference type="UniPathway" id="UPA00074">
    <property type="reaction ID" value="UER00128"/>
</dbReference>
<feature type="binding site" evidence="8">
    <location>
        <position position="362"/>
    </location>
    <ligand>
        <name>Mg(2+)</name>
        <dbReference type="ChEBI" id="CHEBI:18420"/>
        <label>2</label>
    </ligand>
</feature>
<evidence type="ECO:0000256" key="4">
    <source>
        <dbReference type="ARBA" id="ARBA00022741"/>
    </source>
</evidence>
<dbReference type="InterPro" id="IPR010074">
    <property type="entry name" value="PRibForGlyAmidine_synth_PurL"/>
</dbReference>
<comment type="subunit">
    <text evidence="8">Monomer. Part of the FGAM synthase complex composed of 1 PurL, 1 PurQ and 2 PurS subunits.</text>
</comment>
<dbReference type="SUPFAM" id="SSF82697">
    <property type="entry name" value="PurS-like"/>
    <property type="match status" value="1"/>
</dbReference>
<feature type="binding site" evidence="8">
    <location>
        <position position="806"/>
    </location>
    <ligand>
        <name>substrate</name>
    </ligand>
</feature>
<comment type="function">
    <text evidence="8">Part of the phosphoribosylformylglycinamidine synthase complex involved in the purines biosynthetic pathway. Catalyzes the ATP-dependent conversion of formylglycinamide ribonucleotide (FGAR) and glutamine to yield formylglycinamidine ribonucleotide (FGAM) and glutamate. The FGAM synthase complex is composed of three subunits. PurQ produces an ammonia molecule by converting glutamine to glutamate. PurL transfers the ammonia molecule to FGAR to form FGAM in an ATP-dependent manner. PurS interacts with PurQ and PurL and is thought to assist in the transfer of the ammonia molecule from PurQ to PurL.</text>
</comment>
<keyword evidence="7 8" id="KW-0460">Magnesium</keyword>
<feature type="domain" description="PurM-like N-terminal" evidence="9">
    <location>
        <begin position="320"/>
        <end position="443"/>
    </location>
</feature>
<feature type="binding site" evidence="8">
    <location>
        <position position="803"/>
    </location>
    <ligand>
        <name>ATP</name>
        <dbReference type="ChEBI" id="CHEBI:30616"/>
    </ligand>
</feature>
<feature type="domain" description="PurM-like C-terminal" evidence="10">
    <location>
        <begin position="850"/>
        <end position="993"/>
    </location>
</feature>
<evidence type="ECO:0000256" key="2">
    <source>
        <dbReference type="ARBA" id="ARBA00022598"/>
    </source>
</evidence>
<feature type="domain" description="PurM-like C-terminal" evidence="10">
    <location>
        <begin position="459"/>
        <end position="609"/>
    </location>
</feature>
<reference evidence="14" key="1">
    <citation type="submission" date="2017-09" db="EMBL/GenBank/DDBJ databases">
        <title>Depth-based differentiation of microbial function through sediment-hosted aquifers and enrichment of novel symbionts in the deep terrestrial subsurface.</title>
        <authorList>
            <person name="Probst A.J."/>
            <person name="Ladd B."/>
            <person name="Jarett J.K."/>
            <person name="Geller-Mcgrath D.E."/>
            <person name="Sieber C.M.K."/>
            <person name="Emerson J.B."/>
            <person name="Anantharaman K."/>
            <person name="Thomas B.C."/>
            <person name="Malmstrom R."/>
            <person name="Stieglmeier M."/>
            <person name="Klingl A."/>
            <person name="Woyke T."/>
            <person name="Ryan C.M."/>
            <person name="Banfield J.F."/>
        </authorList>
    </citation>
    <scope>NUCLEOTIDE SEQUENCE [LARGE SCALE GENOMIC DNA]</scope>
</reference>
<evidence type="ECO:0000256" key="6">
    <source>
        <dbReference type="ARBA" id="ARBA00022840"/>
    </source>
</evidence>
<evidence type="ECO:0000259" key="10">
    <source>
        <dbReference type="Pfam" id="PF02769"/>
    </source>
</evidence>
<dbReference type="InterPro" id="IPR010918">
    <property type="entry name" value="PurM-like_C_dom"/>
</dbReference>
<dbReference type="PANTHER" id="PTHR43555:SF1">
    <property type="entry name" value="PHOSPHORIBOSYLFORMYLGLYCINAMIDINE SYNTHASE SUBUNIT PURL"/>
    <property type="match status" value="1"/>
</dbReference>
<dbReference type="GO" id="GO:0006189">
    <property type="term" value="P:'de novo' IMP biosynthetic process"/>
    <property type="evidence" value="ECO:0007669"/>
    <property type="project" value="UniProtKB-UniRule"/>
</dbReference>
<dbReference type="GO" id="GO:0005524">
    <property type="term" value="F:ATP binding"/>
    <property type="evidence" value="ECO:0007669"/>
    <property type="project" value="UniProtKB-UniRule"/>
</dbReference>